<comment type="caution">
    <text evidence="1">The sequence shown here is derived from an EMBL/GenBank/DDBJ whole genome shotgun (WGS) entry which is preliminary data.</text>
</comment>
<reference evidence="2" key="1">
    <citation type="submission" date="2018-02" db="EMBL/GenBank/DDBJ databases">
        <authorList>
            <person name="Moore K."/>
            <person name="Momper L."/>
        </authorList>
    </citation>
    <scope>NUCLEOTIDE SEQUENCE [LARGE SCALE GENOMIC DNA]</scope>
    <source>
        <strain evidence="2">ULC18</strain>
    </source>
</reference>
<organism evidence="1 2">
    <name type="scientific">Stenomitos frigidus ULC18</name>
    <dbReference type="NCBI Taxonomy" id="2107698"/>
    <lineage>
        <taxon>Bacteria</taxon>
        <taxon>Bacillati</taxon>
        <taxon>Cyanobacteriota</taxon>
        <taxon>Cyanophyceae</taxon>
        <taxon>Leptolyngbyales</taxon>
        <taxon>Leptolyngbyaceae</taxon>
        <taxon>Stenomitos</taxon>
    </lineage>
</organism>
<reference evidence="1 2" key="2">
    <citation type="submission" date="2018-03" db="EMBL/GenBank/DDBJ databases">
        <title>The ancient ancestry and fast evolution of plastids.</title>
        <authorList>
            <person name="Moore K.R."/>
            <person name="Magnabosco C."/>
            <person name="Momper L."/>
            <person name="Gold D.A."/>
            <person name="Bosak T."/>
            <person name="Fournier G.P."/>
        </authorList>
    </citation>
    <scope>NUCLEOTIDE SEQUENCE [LARGE SCALE GENOMIC DNA]</scope>
    <source>
        <strain evidence="1 2">ULC18</strain>
    </source>
</reference>
<dbReference type="AlphaFoldDB" id="A0A2T1DU87"/>
<gene>
    <name evidence="1" type="ORF">C7B82_28975</name>
</gene>
<proteinExistence type="predicted"/>
<dbReference type="OrthoDB" id="527493at2"/>
<keyword evidence="2" id="KW-1185">Reference proteome</keyword>
<sequence>MSVQKIQLEALQKIRQHIQHGFALPESENHPRSLASFDEAIEIPEPDSLSGLGDLFNFGSAMDEPTHAPNTRGEWFISATNPGSVLQKLPGLTLKPDVRLVCYLHRQLEEGRGVIWAVPESLSTTAQLEKALAGSGDSTHPPCPAGAFTNLMEAVEGDHSAVSFIIASLLQRELAEFGCFGKASHWSHHRLIKAVPAQAQWQWKIEIPKDLSPKVLLFADGRAAIEFFSCRVVPPLALFQHLDQYSEKNYKATVLDRAIAIAQRT</sequence>
<accession>A0A2T1DU87</accession>
<evidence type="ECO:0000313" key="2">
    <source>
        <dbReference type="Proteomes" id="UP000239576"/>
    </source>
</evidence>
<evidence type="ECO:0000313" key="1">
    <source>
        <dbReference type="EMBL" id="PSB23991.1"/>
    </source>
</evidence>
<dbReference type="RefSeq" id="WP_106260597.1">
    <property type="nucleotide sequence ID" value="NZ_CAWNSW010000030.1"/>
</dbReference>
<dbReference type="EMBL" id="PVWK01000157">
    <property type="protein sequence ID" value="PSB23991.1"/>
    <property type="molecule type" value="Genomic_DNA"/>
</dbReference>
<protein>
    <submittedName>
        <fullName evidence="1">Uncharacterized protein</fullName>
    </submittedName>
</protein>
<name>A0A2T1DU87_9CYAN</name>
<dbReference type="Proteomes" id="UP000239576">
    <property type="component" value="Unassembled WGS sequence"/>
</dbReference>